<evidence type="ECO:0000313" key="2">
    <source>
        <dbReference type="EMBL" id="AYV80544.1"/>
    </source>
</evidence>
<keyword evidence="1" id="KW-0472">Membrane</keyword>
<proteinExistence type="predicted"/>
<dbReference type="PROSITE" id="PS51257">
    <property type="entry name" value="PROKAR_LIPOPROTEIN"/>
    <property type="match status" value="1"/>
</dbReference>
<feature type="transmembrane region" description="Helical" evidence="1">
    <location>
        <begin position="33"/>
        <end position="56"/>
    </location>
</feature>
<name>A0A3G5A215_9VIRU</name>
<sequence>MLKIILCLGCVGCSCYVMYQVGSYRWRLDDEYVLAGVMTIMAFLGIFFVVLAIRLLMKRPQQKTHPADVTPEIQPTATEDVEQRIDPTDLKYIGGADLYPQKLTYI</sequence>
<organism evidence="2">
    <name type="scientific">Harvfovirus sp</name>
    <dbReference type="NCBI Taxonomy" id="2487768"/>
    <lineage>
        <taxon>Viruses</taxon>
        <taxon>Varidnaviria</taxon>
        <taxon>Bamfordvirae</taxon>
        <taxon>Nucleocytoviricota</taxon>
        <taxon>Megaviricetes</taxon>
        <taxon>Imitervirales</taxon>
        <taxon>Mimiviridae</taxon>
        <taxon>Klosneuvirinae</taxon>
    </lineage>
</organism>
<protein>
    <submittedName>
        <fullName evidence="2">Uncharacterized protein</fullName>
    </submittedName>
</protein>
<keyword evidence="1" id="KW-0812">Transmembrane</keyword>
<reference evidence="2" key="1">
    <citation type="submission" date="2018-10" db="EMBL/GenBank/DDBJ databases">
        <title>Hidden diversity of soil giant viruses.</title>
        <authorList>
            <person name="Schulz F."/>
            <person name="Alteio L."/>
            <person name="Goudeau D."/>
            <person name="Ryan E.M."/>
            <person name="Malmstrom R.R."/>
            <person name="Blanchard J."/>
            <person name="Woyke T."/>
        </authorList>
    </citation>
    <scope>NUCLEOTIDE SEQUENCE</scope>
    <source>
        <strain evidence="2">HAV1</strain>
    </source>
</reference>
<dbReference type="EMBL" id="MK072244">
    <property type="protein sequence ID" value="AYV80544.1"/>
    <property type="molecule type" value="Genomic_DNA"/>
</dbReference>
<accession>A0A3G5A215</accession>
<gene>
    <name evidence="2" type="ORF">Harvfovirus2_74</name>
</gene>
<evidence type="ECO:0000256" key="1">
    <source>
        <dbReference type="SAM" id="Phobius"/>
    </source>
</evidence>
<keyword evidence="1" id="KW-1133">Transmembrane helix</keyword>